<dbReference type="PANTHER" id="PTHR33643:SF1">
    <property type="entry name" value="UREASE ACCESSORY PROTEIN D"/>
    <property type="match status" value="1"/>
</dbReference>
<evidence type="ECO:0000313" key="5">
    <source>
        <dbReference type="Proteomes" id="UP000011021"/>
    </source>
</evidence>
<comment type="caution">
    <text evidence="4">The sequence shown here is derived from an EMBL/GenBank/DDBJ whole genome shotgun (WGS) entry which is preliminary data.</text>
</comment>
<name>E7RY04_9BURK</name>
<organism evidence="4 5">
    <name type="scientific">Lautropia mirabilis ATCC 51599</name>
    <dbReference type="NCBI Taxonomy" id="887898"/>
    <lineage>
        <taxon>Bacteria</taxon>
        <taxon>Pseudomonadati</taxon>
        <taxon>Pseudomonadota</taxon>
        <taxon>Betaproteobacteria</taxon>
        <taxon>Burkholderiales</taxon>
        <taxon>Burkholderiaceae</taxon>
        <taxon>Lautropia</taxon>
    </lineage>
</organism>
<comment type="subunit">
    <text evidence="3">UreD, UreF and UreG form a complex that acts as a GTP-hydrolysis-dependent molecular chaperone, activating the urease apoprotein by helping to assemble the nickel containing metallocenter of UreC. The UreE protein probably delivers the nickel.</text>
</comment>
<dbReference type="AlphaFoldDB" id="E7RY04"/>
<protein>
    <recommendedName>
        <fullName evidence="3">Urease accessory protein UreD</fullName>
    </recommendedName>
</protein>
<evidence type="ECO:0000313" key="4">
    <source>
        <dbReference type="EMBL" id="EFV94828.1"/>
    </source>
</evidence>
<comment type="subcellular location">
    <subcellularLocation>
        <location evidence="3">Cytoplasm</location>
    </subcellularLocation>
</comment>
<keyword evidence="3" id="KW-0963">Cytoplasm</keyword>
<dbReference type="PANTHER" id="PTHR33643">
    <property type="entry name" value="UREASE ACCESSORY PROTEIN D"/>
    <property type="match status" value="1"/>
</dbReference>
<dbReference type="HOGENOM" id="CLU_056339_0_0_4"/>
<dbReference type="STRING" id="887898.HMPREF0551_1575"/>
<reference evidence="4 5" key="1">
    <citation type="submission" date="2010-12" db="EMBL/GenBank/DDBJ databases">
        <authorList>
            <person name="Muzny D."/>
            <person name="Qin X."/>
            <person name="Deng J."/>
            <person name="Jiang H."/>
            <person name="Liu Y."/>
            <person name="Qu J."/>
            <person name="Song X.-Z."/>
            <person name="Zhang L."/>
            <person name="Thornton R."/>
            <person name="Coyle M."/>
            <person name="Francisco L."/>
            <person name="Jackson L."/>
            <person name="Javaid M."/>
            <person name="Korchina V."/>
            <person name="Kovar C."/>
            <person name="Mata R."/>
            <person name="Mathew T."/>
            <person name="Ngo R."/>
            <person name="Nguyen L."/>
            <person name="Nguyen N."/>
            <person name="Okwuonu G."/>
            <person name="Ongeri F."/>
            <person name="Pham C."/>
            <person name="Simmons D."/>
            <person name="Wilczek-Boney K."/>
            <person name="Hale W."/>
            <person name="Jakkamsetti A."/>
            <person name="Pham P."/>
            <person name="Ruth R."/>
            <person name="San Lucas F."/>
            <person name="Warren J."/>
            <person name="Zhang J."/>
            <person name="Zhao Z."/>
            <person name="Zhou C."/>
            <person name="Zhu D."/>
            <person name="Lee S."/>
            <person name="Bess C."/>
            <person name="Blankenburg K."/>
            <person name="Forbes L."/>
            <person name="Fu Q."/>
            <person name="Gubbala S."/>
            <person name="Hirani K."/>
            <person name="Jayaseelan J.C."/>
            <person name="Lara F."/>
            <person name="Munidasa M."/>
            <person name="Palculict T."/>
            <person name="Patil S."/>
            <person name="Pu L.-L."/>
            <person name="Saada N."/>
            <person name="Tang L."/>
            <person name="Weissenberger G."/>
            <person name="Zhu Y."/>
            <person name="Hemphill L."/>
            <person name="Shang Y."/>
            <person name="Youmans B."/>
            <person name="Ayvaz T."/>
            <person name="Ross M."/>
            <person name="Santibanez J."/>
            <person name="Aqrawi P."/>
            <person name="Gross S."/>
            <person name="Joshi V."/>
            <person name="Fowler G."/>
            <person name="Nazareth L."/>
            <person name="Reid J."/>
            <person name="Worley K."/>
            <person name="Petrosino J."/>
            <person name="Highlander S."/>
            <person name="Gibbs R."/>
        </authorList>
    </citation>
    <scope>NUCLEOTIDE SEQUENCE [LARGE SCALE GENOMIC DNA]</scope>
    <source>
        <strain evidence="4 5">ATCC 51599</strain>
    </source>
</reference>
<dbReference type="Proteomes" id="UP000011021">
    <property type="component" value="Unassembled WGS sequence"/>
</dbReference>
<dbReference type="GO" id="GO:0016151">
    <property type="term" value="F:nickel cation binding"/>
    <property type="evidence" value="ECO:0007669"/>
    <property type="project" value="UniProtKB-UniRule"/>
</dbReference>
<dbReference type="eggNOG" id="COG0829">
    <property type="taxonomic scope" value="Bacteria"/>
</dbReference>
<accession>E7RY04</accession>
<dbReference type="Pfam" id="PF01774">
    <property type="entry name" value="UreD"/>
    <property type="match status" value="1"/>
</dbReference>
<dbReference type="EMBL" id="AEQP01000010">
    <property type="protein sequence ID" value="EFV94828.1"/>
    <property type="molecule type" value="Genomic_DNA"/>
</dbReference>
<sequence>MFQSAVSSVVSMFPDSDTAACGWRAHLQLRFAARTAPENRGGQGGHAARTVLLEKRHEGPMLVQRPFYPEGEAVCHVYLLHPPGGVVGGDILQLDVRVESSAHTLITMPGATKFYRSAGPQATLGQHFSLDDGARLEWLPQDTILFPGARARTETRFDLHGSARLTGWETLCLGRPVMHEAFDRGELVSRFAVYRDGQPLLHEHLRIQGGHLAKLAGQPLLSTLVFTPADENLLAQARALLQESAASLPLAGATLLGDLLVVRLLGGDNERIQRLQQQLWAALRPAVMGLDPSPPRIWST</sequence>
<evidence type="ECO:0000256" key="3">
    <source>
        <dbReference type="HAMAP-Rule" id="MF_01384"/>
    </source>
</evidence>
<keyword evidence="2 3" id="KW-0143">Chaperone</keyword>
<dbReference type="InterPro" id="IPR002669">
    <property type="entry name" value="UreD"/>
</dbReference>
<keyword evidence="3" id="KW-0996">Nickel insertion</keyword>
<gene>
    <name evidence="3 4" type="primary">ureD</name>
    <name evidence="4" type="ORF">HMPREF0551_1575</name>
</gene>
<proteinExistence type="inferred from homology"/>
<comment type="similarity">
    <text evidence="1 3">Belongs to the UreD family.</text>
</comment>
<evidence type="ECO:0000256" key="1">
    <source>
        <dbReference type="ARBA" id="ARBA00007177"/>
    </source>
</evidence>
<comment type="function">
    <text evidence="3">Required for maturation of urease via the functional incorporation of the urease nickel metallocenter.</text>
</comment>
<dbReference type="HAMAP" id="MF_01384">
    <property type="entry name" value="UreD"/>
    <property type="match status" value="1"/>
</dbReference>
<dbReference type="GO" id="GO:0005737">
    <property type="term" value="C:cytoplasm"/>
    <property type="evidence" value="ECO:0007669"/>
    <property type="project" value="UniProtKB-SubCell"/>
</dbReference>
<keyword evidence="5" id="KW-1185">Reference proteome</keyword>
<evidence type="ECO:0000256" key="2">
    <source>
        <dbReference type="ARBA" id="ARBA00023186"/>
    </source>
</evidence>